<evidence type="ECO:0000313" key="5">
    <source>
        <dbReference type="EMBL" id="EGH26571.1"/>
    </source>
</evidence>
<keyword evidence="2 4" id="KW-0378">Hydrolase</keyword>
<dbReference type="GO" id="GO:0005975">
    <property type="term" value="P:carbohydrate metabolic process"/>
    <property type="evidence" value="ECO:0007669"/>
    <property type="project" value="InterPro"/>
</dbReference>
<evidence type="ECO:0000256" key="4">
    <source>
        <dbReference type="RuleBase" id="RU361169"/>
    </source>
</evidence>
<dbReference type="SUPFAM" id="SSF51126">
    <property type="entry name" value="Pectin lyase-like"/>
    <property type="match status" value="1"/>
</dbReference>
<dbReference type="InterPro" id="IPR012334">
    <property type="entry name" value="Pectin_lyas_fold"/>
</dbReference>
<protein>
    <submittedName>
        <fullName evidence="5">Polygalacturonase</fullName>
    </submittedName>
</protein>
<proteinExistence type="inferred from homology"/>
<dbReference type="GO" id="GO:0004650">
    <property type="term" value="F:polygalacturonase activity"/>
    <property type="evidence" value="ECO:0007669"/>
    <property type="project" value="InterPro"/>
</dbReference>
<dbReference type="Pfam" id="PF00295">
    <property type="entry name" value="Glyco_hydro_28"/>
    <property type="match status" value="1"/>
</dbReference>
<evidence type="ECO:0000313" key="6">
    <source>
        <dbReference type="Proteomes" id="UP000003465"/>
    </source>
</evidence>
<dbReference type="Gene3D" id="2.160.20.10">
    <property type="entry name" value="Single-stranded right-handed beta-helix, Pectin lyase-like"/>
    <property type="match status" value="1"/>
</dbReference>
<dbReference type="InterPro" id="IPR011050">
    <property type="entry name" value="Pectin_lyase_fold/virulence"/>
</dbReference>
<comment type="similarity">
    <text evidence="1 4">Belongs to the glycosyl hydrolase 28 family.</text>
</comment>
<dbReference type="InterPro" id="IPR000743">
    <property type="entry name" value="Glyco_hydro_28"/>
</dbReference>
<dbReference type="EMBL" id="AEAG01002518">
    <property type="protein sequence ID" value="EGH26571.1"/>
    <property type="molecule type" value="Genomic_DNA"/>
</dbReference>
<name>A0A656GM19_PSEA0</name>
<feature type="non-terminal residue" evidence="5">
    <location>
        <position position="49"/>
    </location>
</feature>
<sequence length="49" mass="5194">GTCFTPETVKNTDGFDPGQSNKVLLAYSYISTGDDNVAIKSSRLPATRG</sequence>
<accession>A0A656GM19</accession>
<organism evidence="5 6">
    <name type="scientific">Pseudomonas amygdali pv. mori str. 301020</name>
    <dbReference type="NCBI Taxonomy" id="629261"/>
    <lineage>
        <taxon>Bacteria</taxon>
        <taxon>Pseudomonadati</taxon>
        <taxon>Pseudomonadota</taxon>
        <taxon>Gammaproteobacteria</taxon>
        <taxon>Pseudomonadales</taxon>
        <taxon>Pseudomonadaceae</taxon>
        <taxon>Pseudomonas</taxon>
        <taxon>Pseudomonas amygdali</taxon>
    </lineage>
</organism>
<reference evidence="5 6" key="1">
    <citation type="journal article" date="2011" name="PLoS Pathog.">
        <title>Dynamic evolution of pathogenicity revealed by sequencing and comparative genomics of 19 Pseudomonas syringae isolates.</title>
        <authorList>
            <person name="Baltrus D.A."/>
            <person name="Nishimura M.T."/>
            <person name="Romanchuk A."/>
            <person name="Chang J.H."/>
            <person name="Mukhtar M.S."/>
            <person name="Cherkis K."/>
            <person name="Roach J."/>
            <person name="Grant S.R."/>
            <person name="Jones C.D."/>
            <person name="Dangl J.L."/>
        </authorList>
    </citation>
    <scope>NUCLEOTIDE SEQUENCE [LARGE SCALE GENOMIC DNA]</scope>
    <source>
        <strain evidence="5 6">301020</strain>
    </source>
</reference>
<evidence type="ECO:0000256" key="1">
    <source>
        <dbReference type="ARBA" id="ARBA00008834"/>
    </source>
</evidence>
<evidence type="ECO:0000256" key="2">
    <source>
        <dbReference type="ARBA" id="ARBA00022801"/>
    </source>
</evidence>
<dbReference type="AlphaFoldDB" id="A0A656GM19"/>
<keyword evidence="3 4" id="KW-0326">Glycosidase</keyword>
<comment type="caution">
    <text evidence="5">The sequence shown here is derived from an EMBL/GenBank/DDBJ whole genome shotgun (WGS) entry which is preliminary data.</text>
</comment>
<gene>
    <name evidence="5" type="ORF">PSYMO_35996</name>
</gene>
<feature type="non-terminal residue" evidence="5">
    <location>
        <position position="1"/>
    </location>
</feature>
<dbReference type="Proteomes" id="UP000003465">
    <property type="component" value="Unassembled WGS sequence"/>
</dbReference>
<evidence type="ECO:0000256" key="3">
    <source>
        <dbReference type="ARBA" id="ARBA00023295"/>
    </source>
</evidence>